<dbReference type="EMBL" id="UYRU01085154">
    <property type="protein sequence ID" value="VDN34372.1"/>
    <property type="molecule type" value="Genomic_DNA"/>
</dbReference>
<organism evidence="1 2">
    <name type="scientific">Dibothriocephalus latus</name>
    <name type="common">Fish tapeworm</name>
    <name type="synonym">Diphyllobothrium latum</name>
    <dbReference type="NCBI Taxonomy" id="60516"/>
    <lineage>
        <taxon>Eukaryota</taxon>
        <taxon>Metazoa</taxon>
        <taxon>Spiralia</taxon>
        <taxon>Lophotrochozoa</taxon>
        <taxon>Platyhelminthes</taxon>
        <taxon>Cestoda</taxon>
        <taxon>Eucestoda</taxon>
        <taxon>Diphyllobothriidea</taxon>
        <taxon>Diphyllobothriidae</taxon>
        <taxon>Dibothriocephalus</taxon>
    </lineage>
</organism>
<evidence type="ECO:0000313" key="1">
    <source>
        <dbReference type="EMBL" id="VDN34372.1"/>
    </source>
</evidence>
<sequence length="208" mass="23649">MQPFKLGPPTLAFELRPAPDRYCPEAFNAVYAELARKMGRSSESSKLSLLTRSCSRLFFNVIFTSLVTLFTRFPTCLMQDIFSLLITILIKMPTLIGQWKYLLSNHGDSNQQIAELAQRSSISVPIGYNSNSTADFVSCKDQNFSNLQDILDFAKAESTWLAKSSMLVPSSPGELMRQRRSKFSCFRHSACNSRNRRNCNPDIFYCIR</sequence>
<accession>A0A3P7QRC8</accession>
<keyword evidence="2" id="KW-1185">Reference proteome</keyword>
<name>A0A3P7QRC8_DIBLA</name>
<reference evidence="1 2" key="1">
    <citation type="submission" date="2018-11" db="EMBL/GenBank/DDBJ databases">
        <authorList>
            <consortium name="Pathogen Informatics"/>
        </authorList>
    </citation>
    <scope>NUCLEOTIDE SEQUENCE [LARGE SCALE GENOMIC DNA]</scope>
</reference>
<dbReference type="Proteomes" id="UP000281553">
    <property type="component" value="Unassembled WGS sequence"/>
</dbReference>
<dbReference type="AlphaFoldDB" id="A0A3P7QRC8"/>
<evidence type="ECO:0000313" key="2">
    <source>
        <dbReference type="Proteomes" id="UP000281553"/>
    </source>
</evidence>
<gene>
    <name evidence="1" type="ORF">DILT_LOCUS16492</name>
</gene>
<protein>
    <submittedName>
        <fullName evidence="1">Uncharacterized protein</fullName>
    </submittedName>
</protein>
<proteinExistence type="predicted"/>